<dbReference type="Proteomes" id="UP000269221">
    <property type="component" value="Unassembled WGS sequence"/>
</dbReference>
<dbReference type="OrthoDB" id="415696at2759"/>
<evidence type="ECO:0000256" key="6">
    <source>
        <dbReference type="ARBA" id="ARBA00023014"/>
    </source>
</evidence>
<evidence type="ECO:0000313" key="8">
    <source>
        <dbReference type="EMBL" id="RMC11234.1"/>
    </source>
</evidence>
<dbReference type="SUPFAM" id="SSF52833">
    <property type="entry name" value="Thioredoxin-like"/>
    <property type="match status" value="3"/>
</dbReference>
<keyword evidence="3" id="KW-0479">Metal-binding</keyword>
<proteinExistence type="predicted"/>
<keyword evidence="2" id="KW-0963">Cytoplasm</keyword>
<dbReference type="GO" id="GO:0046872">
    <property type="term" value="F:metal ion binding"/>
    <property type="evidence" value="ECO:0007669"/>
    <property type="project" value="UniProtKB-KW"/>
</dbReference>
<accession>A0A3M0KIX3</accession>
<dbReference type="EMBL" id="QRBI01000108">
    <property type="protein sequence ID" value="RMC11234.1"/>
    <property type="molecule type" value="Genomic_DNA"/>
</dbReference>
<comment type="subcellular location">
    <subcellularLocation>
        <location evidence="1">Cytoplasm</location>
        <location evidence="1">Cytosol</location>
    </subcellularLocation>
</comment>
<reference evidence="8 9" key="1">
    <citation type="submission" date="2018-07" db="EMBL/GenBank/DDBJ databases">
        <title>A high quality draft genome assembly of the barn swallow (H. rustica rustica).</title>
        <authorList>
            <person name="Formenti G."/>
            <person name="Chiara M."/>
            <person name="Poveda L."/>
            <person name="Francoijs K.-J."/>
            <person name="Bonisoli-Alquati A."/>
            <person name="Canova L."/>
            <person name="Gianfranceschi L."/>
            <person name="Horner D.S."/>
            <person name="Saino N."/>
        </authorList>
    </citation>
    <scope>NUCLEOTIDE SEQUENCE [LARGE SCALE GENOMIC DNA]</scope>
    <source>
        <strain evidence="8">Chelidonia</strain>
        <tissue evidence="8">Blood</tissue>
    </source>
</reference>
<dbReference type="Gene3D" id="3.40.30.10">
    <property type="entry name" value="Glutaredoxin"/>
    <property type="match status" value="3"/>
</dbReference>
<evidence type="ECO:0000259" key="7">
    <source>
        <dbReference type="PROSITE" id="PS51352"/>
    </source>
</evidence>
<dbReference type="InterPro" id="IPR011990">
    <property type="entry name" value="TPR-like_helical_dom_sf"/>
</dbReference>
<dbReference type="GO" id="GO:0005634">
    <property type="term" value="C:nucleus"/>
    <property type="evidence" value="ECO:0007669"/>
    <property type="project" value="TreeGrafter"/>
</dbReference>
<keyword evidence="5" id="KW-0408">Iron</keyword>
<evidence type="ECO:0000313" key="9">
    <source>
        <dbReference type="Proteomes" id="UP000269221"/>
    </source>
</evidence>
<dbReference type="FunFam" id="3.40.30.10:FF:000012">
    <property type="entry name" value="Monothiol glutaredoxin"/>
    <property type="match status" value="2"/>
</dbReference>
<dbReference type="InterPro" id="IPR036249">
    <property type="entry name" value="Thioredoxin-like_sf"/>
</dbReference>
<dbReference type="FunFam" id="3.40.30.10:FF:000165">
    <property type="entry name" value="glutaredoxin-3 isoform X1"/>
    <property type="match status" value="1"/>
</dbReference>
<evidence type="ECO:0000256" key="1">
    <source>
        <dbReference type="ARBA" id="ARBA00004514"/>
    </source>
</evidence>
<dbReference type="GO" id="GO:0005829">
    <property type="term" value="C:cytosol"/>
    <property type="evidence" value="ECO:0007669"/>
    <property type="project" value="UniProtKB-SubCell"/>
</dbReference>
<evidence type="ECO:0000256" key="5">
    <source>
        <dbReference type="ARBA" id="ARBA00023004"/>
    </source>
</evidence>
<dbReference type="InterPro" id="IPR002109">
    <property type="entry name" value="Glutaredoxin"/>
</dbReference>
<dbReference type="Pfam" id="PF00085">
    <property type="entry name" value="Thioredoxin"/>
    <property type="match status" value="1"/>
</dbReference>
<dbReference type="PROSITE" id="PS51354">
    <property type="entry name" value="GLUTAREDOXIN_2"/>
    <property type="match status" value="2"/>
</dbReference>
<name>A0A3M0KIX3_HIRRU</name>
<dbReference type="PROSITE" id="PS51352">
    <property type="entry name" value="THIOREDOXIN_2"/>
    <property type="match status" value="1"/>
</dbReference>
<sequence>MAGAVAAAGSAEQFQQLLQRPDRSLVVVHFWASWAPQCAQMNEVMAALAREHSQVTFVQLEAEAVPEVSEKYGISSVPTFLFFKNSQKVDRLDGAHAPELTQKVQRHAAGAAPAPGPGASAQEQLHARLKKLINAAPCMLFMKGSPKEPRCGFSRQLVEILTRHGVAFSSFDVFSDEEVRQGLKAFSSWPTYPQLYVAGELVGGLDIVKELEASGELDTICPKAQKLEDRLKSLINKAPVMLFMKGNKQMAKCGFSKQILEIMNNTGVDYETFDILEDEEVRQGLKSFSNWPTYPQLYVKGELVGGLDIVKEFFRQSRFRLDINENPFMERAGRRCPRRGFKAIFSSSELTLRVTQSSDTKQILFLLHTKDNFQPQSTNSGGWREEREGWDLTAWSWDGTMKPQYANGPKLIKGQILWEPHILPWGIESRAAGKCPSDPGVSQARLERAWSTLGQWELSQPKLDRAWSTLGQWELSQPRLDRAWSTLGQWELSQPTLDRAWSTLGQWELSQTRLDRAWSTLGQWELSQTRLDRAWSTLGQWELSQTRLDRAWSTLGQWELSQPTAQDEL</sequence>
<dbReference type="PANTHER" id="PTHR10293">
    <property type="entry name" value="GLUTAREDOXIN FAMILY MEMBER"/>
    <property type="match status" value="1"/>
</dbReference>
<dbReference type="GO" id="GO:0051536">
    <property type="term" value="F:iron-sulfur cluster binding"/>
    <property type="evidence" value="ECO:0007669"/>
    <property type="project" value="UniProtKB-KW"/>
</dbReference>
<organism evidence="8 9">
    <name type="scientific">Hirundo rustica rustica</name>
    <dbReference type="NCBI Taxonomy" id="333673"/>
    <lineage>
        <taxon>Eukaryota</taxon>
        <taxon>Metazoa</taxon>
        <taxon>Chordata</taxon>
        <taxon>Craniata</taxon>
        <taxon>Vertebrata</taxon>
        <taxon>Euteleostomi</taxon>
        <taxon>Archelosauria</taxon>
        <taxon>Archosauria</taxon>
        <taxon>Dinosauria</taxon>
        <taxon>Saurischia</taxon>
        <taxon>Theropoda</taxon>
        <taxon>Coelurosauria</taxon>
        <taxon>Aves</taxon>
        <taxon>Neognathae</taxon>
        <taxon>Neoaves</taxon>
        <taxon>Telluraves</taxon>
        <taxon>Australaves</taxon>
        <taxon>Passeriformes</taxon>
        <taxon>Sylvioidea</taxon>
        <taxon>Hirundinidae</taxon>
        <taxon>Hirundo</taxon>
    </lineage>
</organism>
<comment type="caution">
    <text evidence="8">The sequence shown here is derived from an EMBL/GenBank/DDBJ whole genome shotgun (WGS) entry which is preliminary data.</text>
</comment>
<dbReference type="InterPro" id="IPR033658">
    <property type="entry name" value="GRX_PICOT-like"/>
</dbReference>
<evidence type="ECO:0000256" key="3">
    <source>
        <dbReference type="ARBA" id="ARBA00022723"/>
    </source>
</evidence>
<dbReference type="PANTHER" id="PTHR10293:SF73">
    <property type="entry name" value="GLUTAREDOXIN-3"/>
    <property type="match status" value="1"/>
</dbReference>
<evidence type="ECO:0000256" key="2">
    <source>
        <dbReference type="ARBA" id="ARBA00022490"/>
    </source>
</evidence>
<dbReference type="AlphaFoldDB" id="A0A3M0KIX3"/>
<dbReference type="InterPro" id="IPR013766">
    <property type="entry name" value="Thioredoxin_domain"/>
</dbReference>
<keyword evidence="9" id="KW-1185">Reference proteome</keyword>
<dbReference type="SUPFAM" id="SSF48452">
    <property type="entry name" value="TPR-like"/>
    <property type="match status" value="1"/>
</dbReference>
<keyword evidence="6" id="KW-0411">Iron-sulfur</keyword>
<dbReference type="CDD" id="cd02984">
    <property type="entry name" value="TRX_PICOT"/>
    <property type="match status" value="1"/>
</dbReference>
<evidence type="ECO:0000256" key="4">
    <source>
        <dbReference type="ARBA" id="ARBA00022737"/>
    </source>
</evidence>
<dbReference type="STRING" id="333673.A0A3M0KIX3"/>
<dbReference type="GO" id="GO:0006950">
    <property type="term" value="P:response to stress"/>
    <property type="evidence" value="ECO:0007669"/>
    <property type="project" value="UniProtKB-ARBA"/>
</dbReference>
<keyword evidence="4" id="KW-0677">Repeat</keyword>
<gene>
    <name evidence="8" type="ORF">DUI87_11350</name>
</gene>
<dbReference type="CDD" id="cd03028">
    <property type="entry name" value="GRX_PICOT_like"/>
    <property type="match status" value="2"/>
</dbReference>
<protein>
    <recommendedName>
        <fullName evidence="7">Thioredoxin domain-containing protein</fullName>
    </recommendedName>
</protein>
<dbReference type="Pfam" id="PF00462">
    <property type="entry name" value="Glutaredoxin"/>
    <property type="match status" value="2"/>
</dbReference>
<feature type="domain" description="Thioredoxin" evidence="7">
    <location>
        <begin position="1"/>
        <end position="109"/>
    </location>
</feature>
<dbReference type="InterPro" id="IPR004480">
    <property type="entry name" value="Monothiol_GRX-rel"/>
</dbReference>
<dbReference type="GO" id="GO:0006879">
    <property type="term" value="P:intracellular iron ion homeostasis"/>
    <property type="evidence" value="ECO:0007669"/>
    <property type="project" value="TreeGrafter"/>
</dbReference>
<dbReference type="NCBIfam" id="TIGR00365">
    <property type="entry name" value="Grx4 family monothiol glutaredoxin"/>
    <property type="match status" value="1"/>
</dbReference>